<dbReference type="PROSITE" id="PS00671">
    <property type="entry name" value="D_2_HYDROXYACID_DH_3"/>
    <property type="match status" value="1"/>
</dbReference>
<dbReference type="InterPro" id="IPR029753">
    <property type="entry name" value="D-isomer_DH_CS"/>
</dbReference>
<evidence type="ECO:0000256" key="1">
    <source>
        <dbReference type="ARBA" id="ARBA00023002"/>
    </source>
</evidence>
<dbReference type="PANTHER" id="PTHR43333:SF1">
    <property type="entry name" value="D-ISOMER SPECIFIC 2-HYDROXYACID DEHYDROGENASE NAD-BINDING DOMAIN-CONTAINING PROTEIN"/>
    <property type="match status" value="1"/>
</dbReference>
<dbReference type="InterPro" id="IPR036291">
    <property type="entry name" value="NAD(P)-bd_dom_sf"/>
</dbReference>
<dbReference type="Proteomes" id="UP000529637">
    <property type="component" value="Unassembled WGS sequence"/>
</dbReference>
<dbReference type="Pfam" id="PF02826">
    <property type="entry name" value="2-Hacid_dh_C"/>
    <property type="match status" value="1"/>
</dbReference>
<dbReference type="InterPro" id="IPR006140">
    <property type="entry name" value="D-isomer_DH_NAD-bd"/>
</dbReference>
<keyword evidence="1" id="KW-0560">Oxidoreductase</keyword>
<dbReference type="Gene3D" id="3.40.50.720">
    <property type="entry name" value="NAD(P)-binding Rossmann-like Domain"/>
    <property type="match status" value="2"/>
</dbReference>
<keyword evidence="4" id="KW-0670">Pyruvate</keyword>
<dbReference type="GO" id="GO:0051287">
    <property type="term" value="F:NAD binding"/>
    <property type="evidence" value="ECO:0007669"/>
    <property type="project" value="InterPro"/>
</dbReference>
<evidence type="ECO:0000256" key="2">
    <source>
        <dbReference type="ARBA" id="ARBA00023027"/>
    </source>
</evidence>
<dbReference type="RefSeq" id="WP_176067298.1">
    <property type="nucleotide sequence ID" value="NZ_JABWMJ010000002.1"/>
</dbReference>
<feature type="domain" description="D-isomer specific 2-hydroxyacid dehydrogenase NAD-binding" evidence="3">
    <location>
        <begin position="105"/>
        <end position="264"/>
    </location>
</feature>
<comment type="caution">
    <text evidence="4">The sequence shown here is derived from an EMBL/GenBank/DDBJ whole genome shotgun (WGS) entry which is preliminary data.</text>
</comment>
<evidence type="ECO:0000313" key="5">
    <source>
        <dbReference type="Proteomes" id="UP000529637"/>
    </source>
</evidence>
<name>A0A7Y6NLN4_9BURK</name>
<gene>
    <name evidence="4" type="ORF">HQN59_06680</name>
</gene>
<organism evidence="4 5">
    <name type="scientific">Piscinibacter koreensis</name>
    <dbReference type="NCBI Taxonomy" id="2742824"/>
    <lineage>
        <taxon>Bacteria</taxon>
        <taxon>Pseudomonadati</taxon>
        <taxon>Pseudomonadota</taxon>
        <taxon>Betaproteobacteria</taxon>
        <taxon>Burkholderiales</taxon>
        <taxon>Sphaerotilaceae</taxon>
        <taxon>Piscinibacter</taxon>
    </lineage>
</organism>
<evidence type="ECO:0000259" key="3">
    <source>
        <dbReference type="Pfam" id="PF02826"/>
    </source>
</evidence>
<accession>A0A7Y6NLN4</accession>
<sequence>MKVLLLKLATPAAPLVDAIRALDPSIELLPYHADASDAELAQVEVALGWSLPVGVAPRLPRLAWVASVAAGVEKLLAPDLPPQVVVSRIVDPEQAVGIAQHVALMALRHVRGLPMYEAQQCERRWVREPIAAAHPRVAVLGAGAVGREIARVLDALGFAVRTWSRSSGGPLDEALAAADIVVCALPLTPATHAILDAHAFALMPRGGYVINVARGQHVVEADLIAAIRAGHLAGAALDVQAHEPLPADDPLWSVPGVVITPHIAAQSSTATIAAQFVDAVHRHRRGEPVPNRVDRALGY</sequence>
<keyword evidence="2" id="KW-0520">NAD</keyword>
<dbReference type="GO" id="GO:0016616">
    <property type="term" value="F:oxidoreductase activity, acting on the CH-OH group of donors, NAD or NADP as acceptor"/>
    <property type="evidence" value="ECO:0007669"/>
    <property type="project" value="UniProtKB-ARBA"/>
</dbReference>
<dbReference type="SUPFAM" id="SSF51735">
    <property type="entry name" value="NAD(P)-binding Rossmann-fold domains"/>
    <property type="match status" value="1"/>
</dbReference>
<dbReference type="AlphaFoldDB" id="A0A7Y6NLN4"/>
<reference evidence="4 5" key="1">
    <citation type="submission" date="2020-06" db="EMBL/GenBank/DDBJ databases">
        <title>Schlegella sp. ID0723 isolated from air conditioner.</title>
        <authorList>
            <person name="Kim D.Y."/>
            <person name="Kim D.-U."/>
        </authorList>
    </citation>
    <scope>NUCLEOTIDE SEQUENCE [LARGE SCALE GENOMIC DNA]</scope>
    <source>
        <strain evidence="4 5">ID0723</strain>
    </source>
</reference>
<proteinExistence type="predicted"/>
<evidence type="ECO:0000313" key="4">
    <source>
        <dbReference type="EMBL" id="NUZ05445.1"/>
    </source>
</evidence>
<keyword evidence="5" id="KW-1185">Reference proteome</keyword>
<protein>
    <submittedName>
        <fullName evidence="4">Glyoxylate/hydroxypyruvate reductase A</fullName>
    </submittedName>
</protein>
<dbReference type="PANTHER" id="PTHR43333">
    <property type="entry name" value="2-HACID_DH_C DOMAIN-CONTAINING PROTEIN"/>
    <property type="match status" value="1"/>
</dbReference>
<dbReference type="EMBL" id="JABWMJ010000002">
    <property type="protein sequence ID" value="NUZ05445.1"/>
    <property type="molecule type" value="Genomic_DNA"/>
</dbReference>